<proteinExistence type="predicted"/>
<dbReference type="AlphaFoldDB" id="A0A923LUF1"/>
<sequence length="172" mass="19170">MDSLRGETCCFSGYRIEKMPFRTDDSPAASALREALDRAIRHAAGQGYTRFLSGMSTGFDLWAAEAVLRTRAQLPVQLLCAVPFDGQASRYAAEWKRRFNRCLLAADGVYSLSREYHTGCYAARNQFMVDAASLLICFFDGQPGGTAQTVRMARQRGLRIVNLAERQLSLLD</sequence>
<accession>A0A923LUF1</accession>
<keyword evidence="2" id="KW-1185">Reference proteome</keyword>
<protein>
    <submittedName>
        <fullName evidence="1">DUF1273 family protein</fullName>
    </submittedName>
</protein>
<organism evidence="1 2">
    <name type="scientific">Agathobaculum faecis</name>
    <dbReference type="NCBI Taxonomy" id="2763013"/>
    <lineage>
        <taxon>Bacteria</taxon>
        <taxon>Bacillati</taxon>
        <taxon>Bacillota</taxon>
        <taxon>Clostridia</taxon>
        <taxon>Eubacteriales</taxon>
        <taxon>Butyricicoccaceae</taxon>
        <taxon>Agathobaculum</taxon>
    </lineage>
</organism>
<dbReference type="PANTHER" id="PTHR38440:SF1">
    <property type="entry name" value="UPF0398 PROTEIN SPR0331"/>
    <property type="match status" value="1"/>
</dbReference>
<evidence type="ECO:0000313" key="1">
    <source>
        <dbReference type="EMBL" id="MBC5724878.1"/>
    </source>
</evidence>
<name>A0A923LUF1_9FIRM</name>
<reference evidence="1" key="1">
    <citation type="submission" date="2020-08" db="EMBL/GenBank/DDBJ databases">
        <title>Genome public.</title>
        <authorList>
            <person name="Liu C."/>
            <person name="Sun Q."/>
        </authorList>
    </citation>
    <scope>NUCLEOTIDE SEQUENCE</scope>
    <source>
        <strain evidence="1">NSJ-28</strain>
    </source>
</reference>
<dbReference type="PANTHER" id="PTHR38440">
    <property type="entry name" value="UPF0398 PROTEIN YPSA"/>
    <property type="match status" value="1"/>
</dbReference>
<gene>
    <name evidence="1" type="ORF">H8S45_05325</name>
</gene>
<comment type="caution">
    <text evidence="1">The sequence shown here is derived from an EMBL/GenBank/DDBJ whole genome shotgun (WGS) entry which is preliminary data.</text>
</comment>
<dbReference type="RefSeq" id="WP_159068032.1">
    <property type="nucleotide sequence ID" value="NZ_JACOPL010000004.1"/>
</dbReference>
<evidence type="ECO:0000313" key="2">
    <source>
        <dbReference type="Proteomes" id="UP000606499"/>
    </source>
</evidence>
<dbReference type="EMBL" id="JACOPL010000004">
    <property type="protein sequence ID" value="MBC5724878.1"/>
    <property type="molecule type" value="Genomic_DNA"/>
</dbReference>
<dbReference type="InterPro" id="IPR010697">
    <property type="entry name" value="YspA"/>
</dbReference>
<dbReference type="Pfam" id="PF06908">
    <property type="entry name" value="YpsA"/>
    <property type="match status" value="1"/>
</dbReference>
<dbReference type="SUPFAM" id="SSF102405">
    <property type="entry name" value="MCP/YpsA-like"/>
    <property type="match status" value="1"/>
</dbReference>
<dbReference type="Gene3D" id="3.40.50.450">
    <property type="match status" value="1"/>
</dbReference>
<dbReference type="Proteomes" id="UP000606499">
    <property type="component" value="Unassembled WGS sequence"/>
</dbReference>